<feature type="compositionally biased region" description="Polar residues" evidence="5">
    <location>
        <begin position="16"/>
        <end position="35"/>
    </location>
</feature>
<evidence type="ECO:0000256" key="5">
    <source>
        <dbReference type="SAM" id="MobiDB-lite"/>
    </source>
</evidence>
<dbReference type="InterPro" id="IPR006694">
    <property type="entry name" value="Fatty_acid_hydroxylase"/>
</dbReference>
<feature type="domain" description="Fatty acid hydroxylase" evidence="7">
    <location>
        <begin position="210"/>
        <end position="345"/>
    </location>
</feature>
<evidence type="ECO:0000256" key="2">
    <source>
        <dbReference type="ARBA" id="ARBA00022692"/>
    </source>
</evidence>
<keyword evidence="2 6" id="KW-0812">Transmembrane</keyword>
<feature type="transmembrane region" description="Helical" evidence="6">
    <location>
        <begin position="116"/>
        <end position="139"/>
    </location>
</feature>
<dbReference type="AlphaFoldDB" id="A0A1Z5KED3"/>
<name>A0A1Z5KED3_FISSO</name>
<dbReference type="PANTHER" id="PTHR11863">
    <property type="entry name" value="STEROL DESATURASE"/>
    <property type="match status" value="1"/>
</dbReference>
<dbReference type="EMBL" id="BDSP01000212">
    <property type="protein sequence ID" value="GAX24619.1"/>
    <property type="molecule type" value="Genomic_DNA"/>
</dbReference>
<dbReference type="OrthoDB" id="408954at2759"/>
<dbReference type="GO" id="GO:0016020">
    <property type="term" value="C:membrane"/>
    <property type="evidence" value="ECO:0007669"/>
    <property type="project" value="UniProtKB-SubCell"/>
</dbReference>
<dbReference type="GO" id="GO:0016491">
    <property type="term" value="F:oxidoreductase activity"/>
    <property type="evidence" value="ECO:0007669"/>
    <property type="project" value="InterPro"/>
</dbReference>
<evidence type="ECO:0000313" key="8">
    <source>
        <dbReference type="EMBL" id="GAX24619.1"/>
    </source>
</evidence>
<evidence type="ECO:0000259" key="7">
    <source>
        <dbReference type="Pfam" id="PF04116"/>
    </source>
</evidence>
<accession>A0A1Z5KED3</accession>
<dbReference type="Pfam" id="PF04116">
    <property type="entry name" value="FA_hydroxylase"/>
    <property type="match status" value="1"/>
</dbReference>
<dbReference type="Proteomes" id="UP000198406">
    <property type="component" value="Unassembled WGS sequence"/>
</dbReference>
<dbReference type="InterPro" id="IPR050307">
    <property type="entry name" value="Sterol_Desaturase_Related"/>
</dbReference>
<comment type="caution">
    <text evidence="8">The sequence shown here is derived from an EMBL/GenBank/DDBJ whole genome shotgun (WGS) entry which is preliminary data.</text>
</comment>
<evidence type="ECO:0000256" key="1">
    <source>
        <dbReference type="ARBA" id="ARBA00004370"/>
    </source>
</evidence>
<proteinExistence type="predicted"/>
<keyword evidence="4 6" id="KW-0472">Membrane</keyword>
<evidence type="ECO:0000256" key="4">
    <source>
        <dbReference type="ARBA" id="ARBA00023136"/>
    </source>
</evidence>
<evidence type="ECO:0000256" key="6">
    <source>
        <dbReference type="SAM" id="Phobius"/>
    </source>
</evidence>
<keyword evidence="3 6" id="KW-1133">Transmembrane helix</keyword>
<reference evidence="8 9" key="1">
    <citation type="journal article" date="2015" name="Plant Cell">
        <title>Oil accumulation by the oleaginous diatom Fistulifera solaris as revealed by the genome and transcriptome.</title>
        <authorList>
            <person name="Tanaka T."/>
            <person name="Maeda Y."/>
            <person name="Veluchamy A."/>
            <person name="Tanaka M."/>
            <person name="Abida H."/>
            <person name="Marechal E."/>
            <person name="Bowler C."/>
            <person name="Muto M."/>
            <person name="Sunaga Y."/>
            <person name="Tanaka M."/>
            <person name="Yoshino T."/>
            <person name="Taniguchi T."/>
            <person name="Fukuda Y."/>
            <person name="Nemoto M."/>
            <person name="Matsumoto M."/>
            <person name="Wong P.S."/>
            <person name="Aburatani S."/>
            <person name="Fujibuchi W."/>
        </authorList>
    </citation>
    <scope>NUCLEOTIDE SEQUENCE [LARGE SCALE GENOMIC DNA]</scope>
    <source>
        <strain evidence="8 9">JPCC DA0580</strain>
    </source>
</reference>
<comment type="subcellular location">
    <subcellularLocation>
        <location evidence="1">Membrane</location>
    </subcellularLocation>
</comment>
<feature type="region of interest" description="Disordered" evidence="5">
    <location>
        <begin position="1"/>
        <end position="60"/>
    </location>
</feature>
<evidence type="ECO:0000256" key="3">
    <source>
        <dbReference type="ARBA" id="ARBA00022989"/>
    </source>
</evidence>
<feature type="transmembrane region" description="Helical" evidence="6">
    <location>
        <begin position="250"/>
        <end position="271"/>
    </location>
</feature>
<dbReference type="InParanoid" id="A0A1Z5KED3"/>
<sequence>MNNAKSKKQFDDDSSYEQPSLQIMTTTKLCSTDGSWSDENDEHDPLREEESEKEEESESSLSALERTIPWIGVLVWPLMSTVPLLLSSEYSPISYQDIFPVSWYEFEPNGGRPQPLGLILGLLAVGVGQFWVCFFFYLFKYGYLSARKEPLSIQTKGARVYDFMEGLLTHLAQVEGFVLLMSYLTITWMTGIMPKAYYTFDGTIQYKELFLCLLIQDGLQYTVHLLEHIVSPSFYQISHKPHHRFINPRLFDAFNGSFLDTICMVVIPLFLTSQIVRNCNVWTYMSFGSSYSCWLTLIHSEYAFCWDGMFRLLGLGTPADHHVHHKFFKFNYGHLFMWFDRLAGTYRNPRSFAPRVFNSKV</sequence>
<organism evidence="8 9">
    <name type="scientific">Fistulifera solaris</name>
    <name type="common">Oleaginous diatom</name>
    <dbReference type="NCBI Taxonomy" id="1519565"/>
    <lineage>
        <taxon>Eukaryota</taxon>
        <taxon>Sar</taxon>
        <taxon>Stramenopiles</taxon>
        <taxon>Ochrophyta</taxon>
        <taxon>Bacillariophyta</taxon>
        <taxon>Bacillariophyceae</taxon>
        <taxon>Bacillariophycidae</taxon>
        <taxon>Naviculales</taxon>
        <taxon>Naviculaceae</taxon>
        <taxon>Fistulifera</taxon>
    </lineage>
</organism>
<evidence type="ECO:0000313" key="9">
    <source>
        <dbReference type="Proteomes" id="UP000198406"/>
    </source>
</evidence>
<keyword evidence="9" id="KW-1185">Reference proteome</keyword>
<dbReference type="GO" id="GO:0008610">
    <property type="term" value="P:lipid biosynthetic process"/>
    <property type="evidence" value="ECO:0007669"/>
    <property type="project" value="InterPro"/>
</dbReference>
<dbReference type="GO" id="GO:0005506">
    <property type="term" value="F:iron ion binding"/>
    <property type="evidence" value="ECO:0007669"/>
    <property type="project" value="InterPro"/>
</dbReference>
<protein>
    <recommendedName>
        <fullName evidence="7">Fatty acid hydroxylase domain-containing protein</fullName>
    </recommendedName>
</protein>
<gene>
    <name evidence="8" type="ORF">FisN_21Lh280</name>
</gene>